<dbReference type="NCBIfam" id="TIGR03100">
    <property type="entry name" value="hydr1_PEP"/>
    <property type="match status" value="1"/>
</dbReference>
<dbReference type="InterPro" id="IPR022742">
    <property type="entry name" value="Hydrolase_4"/>
</dbReference>
<reference evidence="2 3" key="1">
    <citation type="submission" date="2019-07" db="EMBL/GenBank/DDBJ databases">
        <authorList>
            <person name="Park M."/>
        </authorList>
    </citation>
    <scope>NUCLEOTIDE SEQUENCE [LARGE SCALE GENOMIC DNA]</scope>
    <source>
        <strain evidence="2 3">KCTC32445</strain>
    </source>
</reference>
<organism evidence="2 3">
    <name type="scientific">Sphingorhabdus contaminans</name>
    <dbReference type="NCBI Taxonomy" id="1343899"/>
    <lineage>
        <taxon>Bacteria</taxon>
        <taxon>Pseudomonadati</taxon>
        <taxon>Pseudomonadota</taxon>
        <taxon>Alphaproteobacteria</taxon>
        <taxon>Sphingomonadales</taxon>
        <taxon>Sphingomonadaceae</taxon>
        <taxon>Sphingorhabdus</taxon>
    </lineage>
</organism>
<dbReference type="AlphaFoldDB" id="A0A553WGX6"/>
<dbReference type="SUPFAM" id="SSF53474">
    <property type="entry name" value="alpha/beta-Hydrolases"/>
    <property type="match status" value="1"/>
</dbReference>
<dbReference type="RefSeq" id="WP_143774751.1">
    <property type="nucleotide sequence ID" value="NZ_VKKU01000001.1"/>
</dbReference>
<comment type="caution">
    <text evidence="2">The sequence shown here is derived from an EMBL/GenBank/DDBJ whole genome shotgun (WGS) entry which is preliminary data.</text>
</comment>
<proteinExistence type="predicted"/>
<dbReference type="Proteomes" id="UP000320160">
    <property type="component" value="Unassembled WGS sequence"/>
</dbReference>
<evidence type="ECO:0000313" key="2">
    <source>
        <dbReference type="EMBL" id="TSB03894.1"/>
    </source>
</evidence>
<feature type="domain" description="Serine aminopeptidase S33" evidence="1">
    <location>
        <begin position="45"/>
        <end position="253"/>
    </location>
</feature>
<evidence type="ECO:0000313" key="3">
    <source>
        <dbReference type="Proteomes" id="UP000320160"/>
    </source>
</evidence>
<keyword evidence="2" id="KW-0378">Hydrolase</keyword>
<evidence type="ECO:0000259" key="1">
    <source>
        <dbReference type="Pfam" id="PF12146"/>
    </source>
</evidence>
<sequence>MRRMISFSCGPDMLLGTLDEGMGDVGLLIVSGGNEIRSGAFGGQSALAAKLSEAGYAVFRYDRRGIGESEGQNTGFEASAEDIGAAVTAFRQSAPEVKRIIAFGNCDAATALALFHHDNAIDGLILANPWLIETPAESDEKPSTPSATAIRARYWARLRNPRSLIDLLSGKIDLRKLAKGLASASRKEPVSGLGVRLAGSLAKSTVPTRLLIARHDTTAMAFMGAWHSAEFAEARAKAHIQLDQFDTASHSFADEASRHWLYNSIRQTLQAG</sequence>
<protein>
    <submittedName>
        <fullName evidence="2">Hydrolase 1, exosortase A system-associated</fullName>
    </submittedName>
</protein>
<dbReference type="Gene3D" id="3.40.50.1820">
    <property type="entry name" value="alpha/beta hydrolase"/>
    <property type="match status" value="1"/>
</dbReference>
<dbReference type="GO" id="GO:0016787">
    <property type="term" value="F:hydrolase activity"/>
    <property type="evidence" value="ECO:0007669"/>
    <property type="project" value="UniProtKB-KW"/>
</dbReference>
<keyword evidence="3" id="KW-1185">Reference proteome</keyword>
<dbReference type="InterPro" id="IPR029058">
    <property type="entry name" value="AB_hydrolase_fold"/>
</dbReference>
<dbReference type="EMBL" id="VKKU01000001">
    <property type="protein sequence ID" value="TSB03894.1"/>
    <property type="molecule type" value="Genomic_DNA"/>
</dbReference>
<accession>A0A553WGX6</accession>
<name>A0A553WGX6_9SPHN</name>
<dbReference type="Pfam" id="PF12146">
    <property type="entry name" value="Hydrolase_4"/>
    <property type="match status" value="1"/>
</dbReference>
<gene>
    <name evidence="2" type="ORF">FOM92_00125</name>
</gene>
<dbReference type="InterPro" id="IPR017531">
    <property type="entry name" value="Hydrolase-1_PEP"/>
</dbReference>
<dbReference type="OrthoDB" id="249225at2"/>